<comment type="caution">
    <text evidence="6">The sequence shown here is derived from an EMBL/GenBank/DDBJ whole genome shotgun (WGS) entry which is preliminary data.</text>
</comment>
<keyword evidence="7" id="KW-1185">Reference proteome</keyword>
<dbReference type="GO" id="GO:0046873">
    <property type="term" value="F:metal ion transmembrane transporter activity"/>
    <property type="evidence" value="ECO:0007669"/>
    <property type="project" value="InterPro"/>
</dbReference>
<comment type="subcellular location">
    <subcellularLocation>
        <location evidence="1">Membrane</location>
        <topology evidence="1">Multi-pass membrane protein</topology>
    </subcellularLocation>
</comment>
<reference evidence="6" key="1">
    <citation type="submission" date="2020-01" db="EMBL/GenBank/DDBJ databases">
        <title>Identification and distribution of gene clusters putatively required for synthesis of sphingolipid metabolism inhibitors in phylogenetically diverse species of the filamentous fungus Fusarium.</title>
        <authorList>
            <person name="Kim H.-S."/>
            <person name="Busman M."/>
            <person name="Brown D.W."/>
            <person name="Divon H."/>
            <person name="Uhlig S."/>
            <person name="Proctor R.H."/>
        </authorList>
    </citation>
    <scope>NUCLEOTIDE SEQUENCE</scope>
    <source>
        <strain evidence="6">NRRL 31653</strain>
    </source>
</reference>
<dbReference type="Gene3D" id="1.20.58.340">
    <property type="entry name" value="Magnesium transport protein CorA, transmembrane region"/>
    <property type="match status" value="1"/>
</dbReference>
<dbReference type="Pfam" id="PF01544">
    <property type="entry name" value="CorA"/>
    <property type="match status" value="1"/>
</dbReference>
<evidence type="ECO:0000313" key="7">
    <source>
        <dbReference type="Proteomes" id="UP000737391"/>
    </source>
</evidence>
<evidence type="ECO:0000256" key="2">
    <source>
        <dbReference type="ARBA" id="ARBA00022692"/>
    </source>
</evidence>
<keyword evidence="3 5" id="KW-1133">Transmembrane helix</keyword>
<proteinExistence type="predicted"/>
<evidence type="ECO:0000256" key="1">
    <source>
        <dbReference type="ARBA" id="ARBA00004141"/>
    </source>
</evidence>
<keyword evidence="4 5" id="KW-0472">Membrane</keyword>
<feature type="transmembrane region" description="Helical" evidence="5">
    <location>
        <begin position="202"/>
        <end position="226"/>
    </location>
</feature>
<evidence type="ECO:0000256" key="3">
    <source>
        <dbReference type="ARBA" id="ARBA00022989"/>
    </source>
</evidence>
<keyword evidence="2 5" id="KW-0812">Transmembrane</keyword>
<dbReference type="OrthoDB" id="341259at2759"/>
<dbReference type="InterPro" id="IPR045863">
    <property type="entry name" value="CorA_TM1_TM2"/>
</dbReference>
<organism evidence="6 7">
    <name type="scientific">Fusarium agapanthi</name>
    <dbReference type="NCBI Taxonomy" id="1803897"/>
    <lineage>
        <taxon>Eukaryota</taxon>
        <taxon>Fungi</taxon>
        <taxon>Dikarya</taxon>
        <taxon>Ascomycota</taxon>
        <taxon>Pezizomycotina</taxon>
        <taxon>Sordariomycetes</taxon>
        <taxon>Hypocreomycetidae</taxon>
        <taxon>Hypocreales</taxon>
        <taxon>Nectriaceae</taxon>
        <taxon>Fusarium</taxon>
        <taxon>Fusarium fujikuroi species complex</taxon>
    </lineage>
</organism>
<sequence>MQSIRKERRLKWLMVRQLWLWKLNDGTVLTATPSRRNMCMADDLLETIRKSNLRNVSSGDELMKHLVKEKITFPDKFMRAGLGEHILTIFEGEIASEADQEATFYNNFTQNDWDSKHANRAINCTWRVKDIRDELGLIRKVLTPRQAKTSSDPDYISTLQSQLEGMIKWIKYMDKDATTTLESAMLAQASLNEAESARLMKFIILPFTIVTVIFTPLLFMTGLFAVNSDGFPHNEDGELRTPSDWFWRKMVIGEFGTLIPLVIFVLFLYYSRRGPKNQPQEQLGP</sequence>
<feature type="transmembrane region" description="Helical" evidence="5">
    <location>
        <begin position="246"/>
        <end position="270"/>
    </location>
</feature>
<name>A0A9P5BIM2_9HYPO</name>
<dbReference type="EMBL" id="LUFC02000048">
    <property type="protein sequence ID" value="KAF4502905.1"/>
    <property type="molecule type" value="Genomic_DNA"/>
</dbReference>
<evidence type="ECO:0000313" key="6">
    <source>
        <dbReference type="EMBL" id="KAF4502905.1"/>
    </source>
</evidence>
<evidence type="ECO:0000256" key="4">
    <source>
        <dbReference type="ARBA" id="ARBA00023136"/>
    </source>
</evidence>
<dbReference type="Proteomes" id="UP000737391">
    <property type="component" value="Unassembled WGS sequence"/>
</dbReference>
<dbReference type="InterPro" id="IPR002523">
    <property type="entry name" value="MgTranspt_CorA/ZnTranspt_ZntB"/>
</dbReference>
<gene>
    <name evidence="6" type="ORF">FAGAP_863</name>
</gene>
<dbReference type="SUPFAM" id="SSF144083">
    <property type="entry name" value="Magnesium transport protein CorA, transmembrane region"/>
    <property type="match status" value="1"/>
</dbReference>
<evidence type="ECO:0000256" key="5">
    <source>
        <dbReference type="SAM" id="Phobius"/>
    </source>
</evidence>
<dbReference type="GO" id="GO:0016020">
    <property type="term" value="C:membrane"/>
    <property type="evidence" value="ECO:0007669"/>
    <property type="project" value="UniProtKB-SubCell"/>
</dbReference>
<protein>
    <submittedName>
        <fullName evidence="6">1-alkyl-2-acetylglycerophosphocholine esterase</fullName>
    </submittedName>
</protein>
<accession>A0A9P5BIM2</accession>
<dbReference type="AlphaFoldDB" id="A0A9P5BIM2"/>